<dbReference type="CDD" id="cd18870">
    <property type="entry name" value="NUDIX_AcylCoAdiphos_Nudt19"/>
    <property type="match status" value="1"/>
</dbReference>
<evidence type="ECO:0000256" key="6">
    <source>
        <dbReference type="ARBA" id="ARBA00023211"/>
    </source>
</evidence>
<dbReference type="EMBL" id="MCGE01000006">
    <property type="protein sequence ID" value="ORZ20300.1"/>
    <property type="molecule type" value="Genomic_DNA"/>
</dbReference>
<dbReference type="PROSITE" id="PS51462">
    <property type="entry name" value="NUDIX"/>
    <property type="match status" value="1"/>
</dbReference>
<dbReference type="STRING" id="90262.A0A1X2IPV6"/>
<keyword evidence="6" id="KW-0464">Manganese</keyword>
<gene>
    <name evidence="8" type="ORF">BCR42DRAFT_408439</name>
</gene>
<dbReference type="PANTHER" id="PTHR12318">
    <property type="entry name" value="TESTOSTERONE-REGULATED PROTEIN RP2"/>
    <property type="match status" value="1"/>
</dbReference>
<comment type="cofactor">
    <cofactor evidence="2">
        <name>Mg(2+)</name>
        <dbReference type="ChEBI" id="CHEBI:18420"/>
    </cofactor>
</comment>
<dbReference type="InterPro" id="IPR015797">
    <property type="entry name" value="NUDIX_hydrolase-like_dom_sf"/>
</dbReference>
<dbReference type="GO" id="GO:0005739">
    <property type="term" value="C:mitochondrion"/>
    <property type="evidence" value="ECO:0007669"/>
    <property type="project" value="TreeGrafter"/>
</dbReference>
<comment type="caution">
    <text evidence="8">The sequence shown here is derived from an EMBL/GenBank/DDBJ whole genome shotgun (WGS) entry which is preliminary data.</text>
</comment>
<feature type="domain" description="Nudix hydrolase" evidence="7">
    <location>
        <begin position="8"/>
        <end position="216"/>
    </location>
</feature>
<evidence type="ECO:0000256" key="5">
    <source>
        <dbReference type="ARBA" id="ARBA00022842"/>
    </source>
</evidence>
<evidence type="ECO:0000256" key="1">
    <source>
        <dbReference type="ARBA" id="ARBA00001936"/>
    </source>
</evidence>
<evidence type="ECO:0000313" key="8">
    <source>
        <dbReference type="EMBL" id="ORZ20300.1"/>
    </source>
</evidence>
<evidence type="ECO:0000259" key="7">
    <source>
        <dbReference type="PROSITE" id="PS51462"/>
    </source>
</evidence>
<dbReference type="GO" id="GO:0016818">
    <property type="term" value="F:hydrolase activity, acting on acid anhydrides, in phosphorus-containing anhydrides"/>
    <property type="evidence" value="ECO:0007669"/>
    <property type="project" value="InterPro"/>
</dbReference>
<evidence type="ECO:0000256" key="3">
    <source>
        <dbReference type="ARBA" id="ARBA00022723"/>
    </source>
</evidence>
<keyword evidence="3" id="KW-0479">Metal-binding</keyword>
<dbReference type="SUPFAM" id="SSF55811">
    <property type="entry name" value="Nudix"/>
    <property type="match status" value="1"/>
</dbReference>
<dbReference type="Gene3D" id="3.90.79.10">
    <property type="entry name" value="Nucleoside Triphosphate Pyrophosphohydrolase"/>
    <property type="match status" value="1"/>
</dbReference>
<accession>A0A1X2IPV6</accession>
<keyword evidence="4" id="KW-0378">Hydrolase</keyword>
<reference evidence="8 9" key="1">
    <citation type="submission" date="2016-07" db="EMBL/GenBank/DDBJ databases">
        <title>Pervasive Adenine N6-methylation of Active Genes in Fungi.</title>
        <authorList>
            <consortium name="DOE Joint Genome Institute"/>
            <person name="Mondo S.J."/>
            <person name="Dannebaum R.O."/>
            <person name="Kuo R.C."/>
            <person name="Labutti K."/>
            <person name="Haridas S."/>
            <person name="Kuo A."/>
            <person name="Salamov A."/>
            <person name="Ahrendt S.R."/>
            <person name="Lipzen A."/>
            <person name="Sullivan W."/>
            <person name="Andreopoulos W.B."/>
            <person name="Clum A."/>
            <person name="Lindquist E."/>
            <person name="Daum C."/>
            <person name="Ramamoorthy G.K."/>
            <person name="Gryganskyi A."/>
            <person name="Culley D."/>
            <person name="Magnuson J.K."/>
            <person name="James T.Y."/>
            <person name="O'Malley M.A."/>
            <person name="Stajich J.E."/>
            <person name="Spatafora J.W."/>
            <person name="Visel A."/>
            <person name="Grigoriev I.V."/>
        </authorList>
    </citation>
    <scope>NUCLEOTIDE SEQUENCE [LARGE SCALE GENOMIC DNA]</scope>
    <source>
        <strain evidence="8 9">NRRL 1336</strain>
    </source>
</reference>
<keyword evidence="9" id="KW-1185">Reference proteome</keyword>
<organism evidence="8 9">
    <name type="scientific">Absidia repens</name>
    <dbReference type="NCBI Taxonomy" id="90262"/>
    <lineage>
        <taxon>Eukaryota</taxon>
        <taxon>Fungi</taxon>
        <taxon>Fungi incertae sedis</taxon>
        <taxon>Mucoromycota</taxon>
        <taxon>Mucoromycotina</taxon>
        <taxon>Mucoromycetes</taxon>
        <taxon>Mucorales</taxon>
        <taxon>Cunninghamellaceae</taxon>
        <taxon>Absidia</taxon>
    </lineage>
</organism>
<dbReference type="Proteomes" id="UP000193560">
    <property type="component" value="Unassembled WGS sequence"/>
</dbReference>
<sequence length="329" mass="37627">MSTSTKLPIRPSATLIVAAPVPTNSQEQGKCDYRVLMMKRNGKSSFIHAHVFPGGIVDEQDSEAKWKDSLSNVTLSKENMLTHKICAIRETFEESGLLLTTPPAHTVPELDTEVWRHRVHDDASQFKYMCEHFRLQPAVDRLIPFANWITPAFEKKRYDTLFFLTVLHQTVDEQHRETVKVSADGKETVQLDWFNPQEALENYDQRKIVMFPPQWYSFYCLNGIQHHRDLLDNVGVGALRMKSGEPITIRPQLNKVDDNDDAGRQGYTGFLAYPGDETYSTAGEDTSKDFVHLRPSQKGHHHRLYFKGKIQNVALERNVDISTLVKSSL</sequence>
<protein>
    <recommendedName>
        <fullName evidence="7">Nudix hydrolase domain-containing protein</fullName>
    </recommendedName>
</protein>
<name>A0A1X2IPV6_9FUNG</name>
<dbReference type="AlphaFoldDB" id="A0A1X2IPV6"/>
<dbReference type="PANTHER" id="PTHR12318:SF0">
    <property type="entry name" value="ACYL-COENZYME A DIPHOSPHATASE NUDT19"/>
    <property type="match status" value="1"/>
</dbReference>
<evidence type="ECO:0000256" key="2">
    <source>
        <dbReference type="ARBA" id="ARBA00001946"/>
    </source>
</evidence>
<dbReference type="OrthoDB" id="1695362at2759"/>
<evidence type="ECO:0000313" key="9">
    <source>
        <dbReference type="Proteomes" id="UP000193560"/>
    </source>
</evidence>
<dbReference type="InterPro" id="IPR039121">
    <property type="entry name" value="NUDT19"/>
</dbReference>
<dbReference type="InterPro" id="IPR000086">
    <property type="entry name" value="NUDIX_hydrolase_dom"/>
</dbReference>
<proteinExistence type="predicted"/>
<evidence type="ECO:0000256" key="4">
    <source>
        <dbReference type="ARBA" id="ARBA00022801"/>
    </source>
</evidence>
<keyword evidence="5" id="KW-0460">Magnesium</keyword>
<comment type="cofactor">
    <cofactor evidence="1">
        <name>Mn(2+)</name>
        <dbReference type="ChEBI" id="CHEBI:29035"/>
    </cofactor>
</comment>
<dbReference type="GO" id="GO:0046872">
    <property type="term" value="F:metal ion binding"/>
    <property type="evidence" value="ECO:0007669"/>
    <property type="project" value="UniProtKB-KW"/>
</dbReference>